<gene>
    <name evidence="1" type="ORF">P4O66_022151</name>
</gene>
<name>A0AAD8ZNF2_9TELE</name>
<dbReference type="Proteomes" id="UP001239994">
    <property type="component" value="Unassembled WGS sequence"/>
</dbReference>
<evidence type="ECO:0000313" key="2">
    <source>
        <dbReference type="Proteomes" id="UP001239994"/>
    </source>
</evidence>
<evidence type="ECO:0008006" key="3">
    <source>
        <dbReference type="Google" id="ProtNLM"/>
    </source>
</evidence>
<feature type="non-terminal residue" evidence="1">
    <location>
        <position position="109"/>
    </location>
</feature>
<reference evidence="1" key="1">
    <citation type="submission" date="2023-03" db="EMBL/GenBank/DDBJ databases">
        <title>Electrophorus voltai genome.</title>
        <authorList>
            <person name="Bian C."/>
        </authorList>
    </citation>
    <scope>NUCLEOTIDE SEQUENCE</scope>
    <source>
        <strain evidence="1">CB-2022</strain>
        <tissue evidence="1">Muscle</tissue>
    </source>
</reference>
<evidence type="ECO:0000313" key="1">
    <source>
        <dbReference type="EMBL" id="KAK1802497.1"/>
    </source>
</evidence>
<dbReference type="EMBL" id="JAROKS010000007">
    <property type="protein sequence ID" value="KAK1802497.1"/>
    <property type="molecule type" value="Genomic_DNA"/>
</dbReference>
<comment type="caution">
    <text evidence="1">The sequence shown here is derived from an EMBL/GenBank/DDBJ whole genome shotgun (WGS) entry which is preliminary data.</text>
</comment>
<feature type="non-terminal residue" evidence="1">
    <location>
        <position position="1"/>
    </location>
</feature>
<dbReference type="AlphaFoldDB" id="A0AAD8ZNF2"/>
<accession>A0AAD8ZNF2</accession>
<sequence length="109" mass="11938">EWEMMVVSRLDWDLASVLPSDFVEPLLQSFPVSPQSLAVLRRHIHAYIALAATGTELHVVTEFTFSVHLPSTLACSCLAAAVVRLQLLEGTVSSDSLLQVMANNFSINL</sequence>
<keyword evidence="2" id="KW-1185">Reference proteome</keyword>
<protein>
    <recommendedName>
        <fullName evidence="3">Cyclin D3</fullName>
    </recommendedName>
</protein>
<dbReference type="Gene3D" id="1.10.472.10">
    <property type="entry name" value="Cyclin-like"/>
    <property type="match status" value="1"/>
</dbReference>
<proteinExistence type="predicted"/>
<organism evidence="1 2">
    <name type="scientific">Electrophorus voltai</name>
    <dbReference type="NCBI Taxonomy" id="2609070"/>
    <lineage>
        <taxon>Eukaryota</taxon>
        <taxon>Metazoa</taxon>
        <taxon>Chordata</taxon>
        <taxon>Craniata</taxon>
        <taxon>Vertebrata</taxon>
        <taxon>Euteleostomi</taxon>
        <taxon>Actinopterygii</taxon>
        <taxon>Neopterygii</taxon>
        <taxon>Teleostei</taxon>
        <taxon>Ostariophysi</taxon>
        <taxon>Gymnotiformes</taxon>
        <taxon>Gymnotoidei</taxon>
        <taxon>Gymnotidae</taxon>
        <taxon>Electrophorus</taxon>
    </lineage>
</organism>